<feature type="compositionally biased region" description="Polar residues" evidence="1">
    <location>
        <begin position="14"/>
        <end position="31"/>
    </location>
</feature>
<feature type="region of interest" description="Disordered" evidence="1">
    <location>
        <begin position="600"/>
        <end position="753"/>
    </location>
</feature>
<feature type="compositionally biased region" description="Low complexity" evidence="1">
    <location>
        <begin position="256"/>
        <end position="273"/>
    </location>
</feature>
<feature type="compositionally biased region" description="Basic and acidic residues" evidence="1">
    <location>
        <begin position="243"/>
        <end position="255"/>
    </location>
</feature>
<feature type="compositionally biased region" description="Low complexity" evidence="1">
    <location>
        <begin position="841"/>
        <end position="850"/>
    </location>
</feature>
<keyword evidence="3" id="KW-1185">Reference proteome</keyword>
<feature type="compositionally biased region" description="Basic and acidic residues" evidence="1">
    <location>
        <begin position="32"/>
        <end position="41"/>
    </location>
</feature>
<accession>A0A0M9FZ61</accession>
<protein>
    <submittedName>
        <fullName evidence="2">Uncharacterized protein</fullName>
    </submittedName>
</protein>
<feature type="region of interest" description="Disordered" evidence="1">
    <location>
        <begin position="371"/>
        <end position="468"/>
    </location>
</feature>
<feature type="compositionally biased region" description="Low complexity" evidence="1">
    <location>
        <begin position="709"/>
        <end position="724"/>
    </location>
</feature>
<feature type="compositionally biased region" description="Basic and acidic residues" evidence="1">
    <location>
        <begin position="785"/>
        <end position="797"/>
    </location>
</feature>
<evidence type="ECO:0000313" key="3">
    <source>
        <dbReference type="Proteomes" id="UP000037923"/>
    </source>
</evidence>
<feature type="compositionally biased region" description="Low complexity" evidence="1">
    <location>
        <begin position="334"/>
        <end position="344"/>
    </location>
</feature>
<dbReference type="GeneID" id="26905931"/>
<feature type="compositionally biased region" description="Low complexity" evidence="1">
    <location>
        <begin position="202"/>
        <end position="212"/>
    </location>
</feature>
<feature type="region of interest" description="Disordered" evidence="1">
    <location>
        <begin position="485"/>
        <end position="530"/>
    </location>
</feature>
<feature type="compositionally biased region" description="Low complexity" evidence="1">
    <location>
        <begin position="391"/>
        <end position="411"/>
    </location>
</feature>
<dbReference type="EMBL" id="LGTL01000011">
    <property type="protein sequence ID" value="KPA79130.1"/>
    <property type="molecule type" value="Genomic_DNA"/>
</dbReference>
<feature type="compositionally biased region" description="Polar residues" evidence="1">
    <location>
        <begin position="808"/>
        <end position="818"/>
    </location>
</feature>
<feature type="compositionally biased region" description="Polar residues" evidence="1">
    <location>
        <begin position="433"/>
        <end position="455"/>
    </location>
</feature>
<feature type="compositionally biased region" description="Basic and acidic residues" evidence="1">
    <location>
        <begin position="683"/>
        <end position="705"/>
    </location>
</feature>
<feature type="compositionally biased region" description="Low complexity" evidence="1">
    <location>
        <begin position="493"/>
        <end position="503"/>
    </location>
</feature>
<dbReference type="OMA" id="AEQVQFM"/>
<feature type="region of interest" description="Disordered" evidence="1">
    <location>
        <begin position="14"/>
        <end position="56"/>
    </location>
</feature>
<dbReference type="VEuPathDB" id="TriTrypDB:LpyrH10_11_1060"/>
<evidence type="ECO:0000313" key="2">
    <source>
        <dbReference type="EMBL" id="KPA79130.1"/>
    </source>
</evidence>
<dbReference type="AlphaFoldDB" id="A0A0M9FZ61"/>
<sequence>MLNPPAYRAALLDQLTSAAEAPSQSEDSSASHGEEDEKRTDVNSVARGAPSSKLRFPRVTPLVRDDATQDTRMSGYRADEGQPVAHTLVAAHAPQQRSEDRPYTVGYGSLVEREKDRSLILDFIDNCIRSGVPEETIAEQVQFMVASMKESLALHAALHAQRHKERIREYELGALTNMLERQQLQLQQQQQLPAPSTQYEYPLASPPVSLQLSPPPPLVSRRPFLDSSPHPSYPASTSRASPQRRDPSPPRDDSSLSRAGMRRGSAGSSSALPSPLPISTWRPPAPASNEENIRPAVQPTSVQRRAHKAEEERRGRRSLKDAMSSHASSRRSSIRSSSSTTARTHAAHHHRGHHALCDVCLRNATETMAAAEGAAERTSPVASAKAPRKNASTSSRTARTPARRSSPTASRQRYQPQRHYMKPTHASLVRRASPSSSPVQVEQTPLTSHAPSRMTSPAARPLRKAHGTPLRKLVVRSTYSSRLRAAACRPSNSSAEASASDVSAVDEEEHRHDDDVEGEASHRGDFCSDVDEVDGRRSDLRVRVESPKVVPRHEARQQVDVWARQDTKSGHKMAALDLYSTDSPSALTRPRAAAAAAAVTQIGGSVSARQTAPLTSFPQPSQTWRPSIDPEPPRSFSAVGSSGDAAPQQRHSSSFMNATTLQWEQKSPSSPPPASETQTSEEPTQRHAQESSHDEASRRPRRDPPVHPPSSAASSSGASTTAQSRQKLFTDNKAALSGARTAPNDDVSPALTSRTSVVVVDSDIDGDAGKAVCVTSPALQLFLERSQRKVRETERVLARTPSPASGRLSPSRTSTIHLSPQPQWHPQPPQPQHRSFQELVSSSHASSSLSPRHRDARSSLWSDRSLDAVRGKQQQRLQELRNRLRDYGTPGGHDVREANAVKRHDETTFASSVASSAAPSQDPHLRFQVHGVAPLSTSPENSPLVQISPTSSDEDKDEL</sequence>
<gene>
    <name evidence="2" type="ORF">ABB37_05641</name>
</gene>
<organism evidence="2 3">
    <name type="scientific">Leptomonas pyrrhocoris</name>
    <name type="common">Firebug parasite</name>
    <dbReference type="NCBI Taxonomy" id="157538"/>
    <lineage>
        <taxon>Eukaryota</taxon>
        <taxon>Discoba</taxon>
        <taxon>Euglenozoa</taxon>
        <taxon>Kinetoplastea</taxon>
        <taxon>Metakinetoplastina</taxon>
        <taxon>Trypanosomatida</taxon>
        <taxon>Trypanosomatidae</taxon>
        <taxon>Leishmaniinae</taxon>
        <taxon>Leptomonas</taxon>
    </lineage>
</organism>
<feature type="compositionally biased region" description="Basic and acidic residues" evidence="1">
    <location>
        <begin position="508"/>
        <end position="526"/>
    </location>
</feature>
<feature type="compositionally biased region" description="Polar residues" evidence="1">
    <location>
        <begin position="935"/>
        <end position="951"/>
    </location>
</feature>
<feature type="region of interest" description="Disordered" evidence="1">
    <location>
        <begin position="783"/>
        <end position="959"/>
    </location>
</feature>
<dbReference type="RefSeq" id="XP_015657569.1">
    <property type="nucleotide sequence ID" value="XM_015803744.1"/>
</dbReference>
<evidence type="ECO:0000256" key="1">
    <source>
        <dbReference type="SAM" id="MobiDB-lite"/>
    </source>
</evidence>
<name>A0A0M9FZ61_LEPPY</name>
<dbReference type="Proteomes" id="UP000037923">
    <property type="component" value="Unassembled WGS sequence"/>
</dbReference>
<feature type="compositionally biased region" description="Basic and acidic residues" evidence="1">
    <location>
        <begin position="893"/>
        <end position="907"/>
    </location>
</feature>
<comment type="caution">
    <text evidence="2">The sequence shown here is derived from an EMBL/GenBank/DDBJ whole genome shotgun (WGS) entry which is preliminary data.</text>
</comment>
<feature type="compositionally biased region" description="Polar residues" evidence="1">
    <location>
        <begin position="602"/>
        <end position="625"/>
    </location>
</feature>
<feature type="compositionally biased region" description="Polar residues" evidence="1">
    <location>
        <begin position="649"/>
        <end position="668"/>
    </location>
</feature>
<feature type="region of interest" description="Disordered" evidence="1">
    <location>
        <begin position="198"/>
        <end position="353"/>
    </location>
</feature>
<reference evidence="2 3" key="1">
    <citation type="submission" date="2015-07" db="EMBL/GenBank/DDBJ databases">
        <title>High-quality genome of monoxenous trypanosomatid Leptomonas pyrrhocoris.</title>
        <authorList>
            <person name="Flegontov P."/>
            <person name="Butenko A."/>
            <person name="Firsov S."/>
            <person name="Vlcek C."/>
            <person name="Logacheva M.D."/>
            <person name="Field M."/>
            <person name="Filatov D."/>
            <person name="Flegontova O."/>
            <person name="Gerasimov E."/>
            <person name="Jackson A.P."/>
            <person name="Kelly S."/>
            <person name="Opperdoes F."/>
            <person name="O'Reilly A."/>
            <person name="Votypka J."/>
            <person name="Yurchenko V."/>
            <person name="Lukes J."/>
        </authorList>
    </citation>
    <scope>NUCLEOTIDE SEQUENCE [LARGE SCALE GENOMIC DNA]</scope>
    <source>
        <strain evidence="2">H10</strain>
    </source>
</reference>
<feature type="compositionally biased region" description="Low complexity" evidence="1">
    <location>
        <begin position="910"/>
        <end position="920"/>
    </location>
</feature>
<proteinExistence type="predicted"/>
<feature type="compositionally biased region" description="Basic and acidic residues" evidence="1">
    <location>
        <begin position="308"/>
        <end position="320"/>
    </location>
</feature>
<dbReference type="OrthoDB" id="267815at2759"/>